<reference evidence="3" key="1">
    <citation type="journal article" date="2019" name="Int. J. Syst. Evol. Microbiol.">
        <title>The Global Catalogue of Microorganisms (GCM) 10K type strain sequencing project: providing services to taxonomists for standard genome sequencing and annotation.</title>
        <authorList>
            <consortium name="The Broad Institute Genomics Platform"/>
            <consortium name="The Broad Institute Genome Sequencing Center for Infectious Disease"/>
            <person name="Wu L."/>
            <person name="Ma J."/>
        </authorList>
    </citation>
    <scope>NUCLEOTIDE SEQUENCE [LARGE SCALE GENOMIC DNA]</scope>
    <source>
        <strain evidence="3">CCUG 57942</strain>
    </source>
</reference>
<name>A0ABW4ZDM7_9BACT</name>
<dbReference type="RefSeq" id="WP_377088075.1">
    <property type="nucleotide sequence ID" value="NZ_JBHSJL010000014.1"/>
</dbReference>
<organism evidence="2 3">
    <name type="scientific">Rubritalea tangerina</name>
    <dbReference type="NCBI Taxonomy" id="430798"/>
    <lineage>
        <taxon>Bacteria</taxon>
        <taxon>Pseudomonadati</taxon>
        <taxon>Verrucomicrobiota</taxon>
        <taxon>Verrucomicrobiia</taxon>
        <taxon>Verrucomicrobiales</taxon>
        <taxon>Rubritaleaceae</taxon>
        <taxon>Rubritalea</taxon>
    </lineage>
</organism>
<dbReference type="EMBL" id="JBHUJB010000072">
    <property type="protein sequence ID" value="MFD2160106.1"/>
    <property type="molecule type" value="Genomic_DNA"/>
</dbReference>
<evidence type="ECO:0000313" key="3">
    <source>
        <dbReference type="Proteomes" id="UP001597389"/>
    </source>
</evidence>
<evidence type="ECO:0000256" key="1">
    <source>
        <dbReference type="SAM" id="SignalP"/>
    </source>
</evidence>
<keyword evidence="3" id="KW-1185">Reference proteome</keyword>
<gene>
    <name evidence="2" type="ORF">ACFSW8_14470</name>
</gene>
<accession>A0ABW4ZDM7</accession>
<dbReference type="Proteomes" id="UP001597389">
    <property type="component" value="Unassembled WGS sequence"/>
</dbReference>
<feature type="signal peptide" evidence="1">
    <location>
        <begin position="1"/>
        <end position="20"/>
    </location>
</feature>
<comment type="caution">
    <text evidence="2">The sequence shown here is derived from an EMBL/GenBank/DDBJ whole genome shotgun (WGS) entry which is preliminary data.</text>
</comment>
<feature type="chain" id="PRO_5047383979" evidence="1">
    <location>
        <begin position="21"/>
        <end position="205"/>
    </location>
</feature>
<sequence>MTPYWTLSLLTLLLPHSLIANTFQQQVTNLKNQPTPSVFRSVINDRPRMLTILLSDSHAISYDTGIASIGLAWKSHQAPPVNLIGAVYNGKHGPQPTTNGNMLLVNAKPEFSTPLGSIHFLSHSFKEDKIILRYAIKDSSGTHLATIEEIPQWHQQTLSRSIRLTPAHLGSKVTFTPAAGLHWKYNNQACQSLNLAQNRTVTTSL</sequence>
<evidence type="ECO:0000313" key="2">
    <source>
        <dbReference type="EMBL" id="MFD2160106.1"/>
    </source>
</evidence>
<keyword evidence="1" id="KW-0732">Signal</keyword>
<protein>
    <submittedName>
        <fullName evidence="2">Uncharacterized protein</fullName>
    </submittedName>
</protein>
<proteinExistence type="predicted"/>